<evidence type="ECO:0000256" key="1">
    <source>
        <dbReference type="SAM" id="Phobius"/>
    </source>
</evidence>
<dbReference type="Proteomes" id="UP001162881">
    <property type="component" value="Unassembled WGS sequence"/>
</dbReference>
<keyword evidence="3" id="KW-1185">Reference proteome</keyword>
<comment type="caution">
    <text evidence="2">The sequence shown here is derived from an EMBL/GenBank/DDBJ whole genome shotgun (WGS) entry which is preliminary data.</text>
</comment>
<feature type="transmembrane region" description="Helical" evidence="1">
    <location>
        <begin position="36"/>
        <end position="55"/>
    </location>
</feature>
<dbReference type="RefSeq" id="WP_244017601.1">
    <property type="nucleotide sequence ID" value="NZ_JALHLF010000010.1"/>
</dbReference>
<evidence type="ECO:0000313" key="2">
    <source>
        <dbReference type="EMBL" id="MCJ2182068.1"/>
    </source>
</evidence>
<sequence length="91" mass="9400">MLLASVGILATLAGAAALYRASPHHQLPGLPGPARAWLWAGGALMALGLACLLGWAGPATAVFMALTGAMLVWSFLPPCAAWLAHRGENRR</sequence>
<dbReference type="EMBL" id="JALHLF010000010">
    <property type="protein sequence ID" value="MCJ2182068.1"/>
    <property type="molecule type" value="Genomic_DNA"/>
</dbReference>
<proteinExistence type="predicted"/>
<gene>
    <name evidence="2" type="ORF">MTR62_05030</name>
</gene>
<keyword evidence="1" id="KW-0472">Membrane</keyword>
<keyword evidence="1" id="KW-1133">Transmembrane helix</keyword>
<protein>
    <recommendedName>
        <fullName evidence="4">DUF3325 domain-containing protein</fullName>
    </recommendedName>
</protein>
<keyword evidence="1" id="KW-0812">Transmembrane</keyword>
<evidence type="ECO:0000313" key="3">
    <source>
        <dbReference type="Proteomes" id="UP001162881"/>
    </source>
</evidence>
<organism evidence="2 3">
    <name type="scientific">Novosphingobium organovorum</name>
    <dbReference type="NCBI Taxonomy" id="2930092"/>
    <lineage>
        <taxon>Bacteria</taxon>
        <taxon>Pseudomonadati</taxon>
        <taxon>Pseudomonadota</taxon>
        <taxon>Alphaproteobacteria</taxon>
        <taxon>Sphingomonadales</taxon>
        <taxon>Sphingomonadaceae</taxon>
        <taxon>Novosphingobium</taxon>
    </lineage>
</organism>
<evidence type="ECO:0008006" key="4">
    <source>
        <dbReference type="Google" id="ProtNLM"/>
    </source>
</evidence>
<accession>A0ABT0BAL1</accession>
<feature type="transmembrane region" description="Helical" evidence="1">
    <location>
        <begin position="62"/>
        <end position="84"/>
    </location>
</feature>
<name>A0ABT0BAL1_9SPHN</name>
<reference evidence="2" key="1">
    <citation type="submission" date="2022-03" db="EMBL/GenBank/DDBJ databases">
        <title>Identification of a novel bacterium isolated from mangrove sediments.</title>
        <authorList>
            <person name="Pan X."/>
        </authorList>
    </citation>
    <scope>NUCLEOTIDE SEQUENCE</scope>
    <source>
        <strain evidence="2">B1949</strain>
    </source>
</reference>